<evidence type="ECO:0000313" key="4">
    <source>
        <dbReference type="Proteomes" id="UP000789803"/>
    </source>
</evidence>
<dbReference type="EMBL" id="CAJHOF010000001">
    <property type="protein sequence ID" value="CAD7286993.1"/>
    <property type="molecule type" value="Genomic_DNA"/>
</dbReference>
<dbReference type="InterPro" id="IPR003425">
    <property type="entry name" value="CCB3/YggT"/>
</dbReference>
<evidence type="ECO:0000313" key="3">
    <source>
        <dbReference type="EMBL" id="CAD7286993.1"/>
    </source>
</evidence>
<feature type="transmembrane region" description="Helical" evidence="2">
    <location>
        <begin position="71"/>
        <end position="92"/>
    </location>
</feature>
<dbReference type="RefSeq" id="WP_229932014.1">
    <property type="nucleotide sequence ID" value="NZ_CAJHOF010000001.1"/>
</dbReference>
<keyword evidence="2" id="KW-1133">Transmembrane helix</keyword>
<organism evidence="3 4">
    <name type="scientific">Campylobacter majalis</name>
    <dbReference type="NCBI Taxonomy" id="2790656"/>
    <lineage>
        <taxon>Bacteria</taxon>
        <taxon>Pseudomonadati</taxon>
        <taxon>Campylobacterota</taxon>
        <taxon>Epsilonproteobacteria</taxon>
        <taxon>Campylobacterales</taxon>
        <taxon>Campylobacteraceae</taxon>
        <taxon>Campylobacter</taxon>
    </lineage>
</organism>
<sequence>MILSTFLFAVANILHSVIQIYTWIIIISALFSWVRPDPYNPIVQLLYRLTEPAYALVRKILPKTVFGGLDLTPVILLLSLHFIDLFFVRLLLDFASSL</sequence>
<dbReference type="PANTHER" id="PTHR33219">
    <property type="entry name" value="YLMG HOMOLOG PROTEIN 2, CHLOROPLASTIC"/>
    <property type="match status" value="1"/>
</dbReference>
<keyword evidence="2" id="KW-0472">Membrane</keyword>
<name>A0ABN7K368_9BACT</name>
<evidence type="ECO:0000256" key="2">
    <source>
        <dbReference type="SAM" id="Phobius"/>
    </source>
</evidence>
<comment type="similarity">
    <text evidence="1">Belongs to the YggT family.</text>
</comment>
<accession>A0ABN7K368</accession>
<dbReference type="PANTHER" id="PTHR33219:SF14">
    <property type="entry name" value="PROTEIN COFACTOR ASSEMBLY OF COMPLEX C SUBUNIT B CCB3, CHLOROPLASTIC-RELATED"/>
    <property type="match status" value="1"/>
</dbReference>
<evidence type="ECO:0008006" key="5">
    <source>
        <dbReference type="Google" id="ProtNLM"/>
    </source>
</evidence>
<keyword evidence="4" id="KW-1185">Reference proteome</keyword>
<dbReference type="Pfam" id="PF02325">
    <property type="entry name" value="CCB3_YggT"/>
    <property type="match status" value="1"/>
</dbReference>
<keyword evidence="2" id="KW-0812">Transmembrane</keyword>
<evidence type="ECO:0000256" key="1">
    <source>
        <dbReference type="ARBA" id="ARBA00010894"/>
    </source>
</evidence>
<gene>
    <name evidence="3" type="ORF">LMG7974_00188</name>
</gene>
<proteinExistence type="inferred from homology"/>
<protein>
    <recommendedName>
        <fullName evidence="5">YggT family protein</fullName>
    </recommendedName>
</protein>
<reference evidence="3 4" key="1">
    <citation type="submission" date="2020-11" db="EMBL/GenBank/DDBJ databases">
        <authorList>
            <person name="Peeters C."/>
        </authorList>
    </citation>
    <scope>NUCLEOTIDE SEQUENCE [LARGE SCALE GENOMIC DNA]</scope>
    <source>
        <strain evidence="3 4">LMG 7974</strain>
    </source>
</reference>
<comment type="caution">
    <text evidence="3">The sequence shown here is derived from an EMBL/GenBank/DDBJ whole genome shotgun (WGS) entry which is preliminary data.</text>
</comment>
<feature type="transmembrane region" description="Helical" evidence="2">
    <location>
        <begin position="7"/>
        <end position="31"/>
    </location>
</feature>
<dbReference type="Proteomes" id="UP000789803">
    <property type="component" value="Unassembled WGS sequence"/>
</dbReference>